<evidence type="ECO:0000313" key="2">
    <source>
        <dbReference type="Proteomes" id="UP001187415"/>
    </source>
</evidence>
<name>A0AA88NSV0_CHASR</name>
<organism evidence="1 2">
    <name type="scientific">Channa striata</name>
    <name type="common">Snakehead murrel</name>
    <name type="synonym">Ophicephalus striatus</name>
    <dbReference type="NCBI Taxonomy" id="64152"/>
    <lineage>
        <taxon>Eukaryota</taxon>
        <taxon>Metazoa</taxon>
        <taxon>Chordata</taxon>
        <taxon>Craniata</taxon>
        <taxon>Vertebrata</taxon>
        <taxon>Euteleostomi</taxon>
        <taxon>Actinopterygii</taxon>
        <taxon>Neopterygii</taxon>
        <taxon>Teleostei</taxon>
        <taxon>Neoteleostei</taxon>
        <taxon>Acanthomorphata</taxon>
        <taxon>Anabantaria</taxon>
        <taxon>Anabantiformes</taxon>
        <taxon>Channoidei</taxon>
        <taxon>Channidae</taxon>
        <taxon>Channa</taxon>
    </lineage>
</organism>
<dbReference type="Proteomes" id="UP001187415">
    <property type="component" value="Unassembled WGS sequence"/>
</dbReference>
<reference evidence="1" key="1">
    <citation type="submission" date="2023-07" db="EMBL/GenBank/DDBJ databases">
        <title>Chromosome-level Genome Assembly of Striped Snakehead (Channa striata).</title>
        <authorList>
            <person name="Liu H."/>
        </authorList>
    </citation>
    <scope>NUCLEOTIDE SEQUENCE</scope>
    <source>
        <strain evidence="1">Gz</strain>
        <tissue evidence="1">Muscle</tissue>
    </source>
</reference>
<gene>
    <name evidence="1" type="ORF">Q5P01_003675</name>
</gene>
<comment type="caution">
    <text evidence="1">The sequence shown here is derived from an EMBL/GenBank/DDBJ whole genome shotgun (WGS) entry which is preliminary data.</text>
</comment>
<keyword evidence="2" id="KW-1185">Reference proteome</keyword>
<sequence length="75" mass="8554">MIQRCTFRYKFFLSKTNSTPEIITFNKHSQQKSTSPNLHTACHTTDQSTLPHSLAIPFQAADLHRCRGTPRCMSS</sequence>
<dbReference type="EMBL" id="JAUPFM010000002">
    <property type="protein sequence ID" value="KAK2859055.1"/>
    <property type="molecule type" value="Genomic_DNA"/>
</dbReference>
<dbReference type="AlphaFoldDB" id="A0AA88NSV0"/>
<accession>A0AA88NSV0</accession>
<evidence type="ECO:0000313" key="1">
    <source>
        <dbReference type="EMBL" id="KAK2859055.1"/>
    </source>
</evidence>
<proteinExistence type="predicted"/>
<protein>
    <submittedName>
        <fullName evidence="1">Uncharacterized protein</fullName>
    </submittedName>
</protein>